<dbReference type="HOGENOM" id="CLU_3175708_0_0_1"/>
<accession>L7JSU8</accession>
<proteinExistence type="predicted"/>
<dbReference type="Proteomes" id="UP000011185">
    <property type="component" value="Unassembled WGS sequence"/>
</dbReference>
<dbReference type="VEuPathDB" id="MicrosporidiaDB:THOM_2968"/>
<name>L7JSU8_TRAHO</name>
<keyword evidence="3" id="KW-1185">Reference proteome</keyword>
<organism evidence="2 3">
    <name type="scientific">Trachipleistophora hominis</name>
    <name type="common">Microsporidian parasite</name>
    <dbReference type="NCBI Taxonomy" id="72359"/>
    <lineage>
        <taxon>Eukaryota</taxon>
        <taxon>Fungi</taxon>
        <taxon>Fungi incertae sedis</taxon>
        <taxon>Microsporidia</taxon>
        <taxon>Pleistophoridae</taxon>
        <taxon>Trachipleistophora</taxon>
    </lineage>
</organism>
<dbReference type="AlphaFoldDB" id="L7JSU8"/>
<feature type="compositionally biased region" description="Basic and acidic residues" evidence="1">
    <location>
        <begin position="13"/>
        <end position="23"/>
    </location>
</feature>
<dbReference type="EMBL" id="JH994074">
    <property type="protein sequence ID" value="ELQ74116.1"/>
    <property type="molecule type" value="Genomic_DNA"/>
</dbReference>
<evidence type="ECO:0000256" key="1">
    <source>
        <dbReference type="SAM" id="MobiDB-lite"/>
    </source>
</evidence>
<feature type="region of interest" description="Disordered" evidence="1">
    <location>
        <begin position="1"/>
        <end position="30"/>
    </location>
</feature>
<protein>
    <submittedName>
        <fullName evidence="2">Uncharacterized protein</fullName>
    </submittedName>
</protein>
<gene>
    <name evidence="2" type="ORF">THOM_2968</name>
</gene>
<feature type="compositionally biased region" description="Polar residues" evidence="1">
    <location>
        <begin position="1"/>
        <end position="11"/>
    </location>
</feature>
<dbReference type="InParanoid" id="L7JSU8"/>
<evidence type="ECO:0000313" key="3">
    <source>
        <dbReference type="Proteomes" id="UP000011185"/>
    </source>
</evidence>
<reference evidence="2 3" key="1">
    <citation type="journal article" date="2012" name="PLoS Pathog.">
        <title>The genome of the obligate intracellular parasite Trachipleistophora hominis: new insights into microsporidian genome dynamics and reductive evolution.</title>
        <authorList>
            <person name="Heinz E."/>
            <person name="Williams T.A."/>
            <person name="Nakjang S."/>
            <person name="Noel C.J."/>
            <person name="Swan D.C."/>
            <person name="Goldberg A.V."/>
            <person name="Harris S.R."/>
            <person name="Weinmaier T."/>
            <person name="Markert S."/>
            <person name="Becher D."/>
            <person name="Bernhardt J."/>
            <person name="Dagan T."/>
            <person name="Hacker C."/>
            <person name="Lucocq J.M."/>
            <person name="Schweder T."/>
            <person name="Rattei T."/>
            <person name="Hall N."/>
            <person name="Hirt R.P."/>
            <person name="Embley T.M."/>
        </authorList>
    </citation>
    <scope>NUCLEOTIDE SEQUENCE [LARGE SCALE GENOMIC DNA]</scope>
</reference>
<evidence type="ECO:0000313" key="2">
    <source>
        <dbReference type="EMBL" id="ELQ74116.1"/>
    </source>
</evidence>
<sequence length="47" mass="5697">MNEQLKNNTRGSLKKENFENLRRENKKRTKGSYKIGDLVYRRNIKLN</sequence>